<feature type="transmembrane region" description="Helical" evidence="1">
    <location>
        <begin position="38"/>
        <end position="57"/>
    </location>
</feature>
<evidence type="ECO:0000313" key="3">
    <source>
        <dbReference type="Proteomes" id="UP001304461"/>
    </source>
</evidence>
<protein>
    <submittedName>
        <fullName evidence="2">Uncharacterized protein</fullName>
    </submittedName>
</protein>
<evidence type="ECO:0000256" key="1">
    <source>
        <dbReference type="SAM" id="Phobius"/>
    </source>
</evidence>
<comment type="caution">
    <text evidence="2">The sequence shown here is derived from an EMBL/GenBank/DDBJ whole genome shotgun (WGS) entry which is preliminary data.</text>
</comment>
<evidence type="ECO:0000313" key="2">
    <source>
        <dbReference type="EMBL" id="MEA5392294.1"/>
    </source>
</evidence>
<name>A0ABU5RWX5_9CYAN</name>
<dbReference type="Proteomes" id="UP001304461">
    <property type="component" value="Unassembled WGS sequence"/>
</dbReference>
<gene>
    <name evidence="2" type="ORF">VB738_13610</name>
</gene>
<proteinExistence type="predicted"/>
<keyword evidence="1" id="KW-0812">Transmembrane</keyword>
<keyword evidence="3" id="KW-1185">Reference proteome</keyword>
<sequence length="91" mass="11133">MSTRPQGDWWRFVPPEQRRRRRFKAWRLRVRERLRQRWVGLALAFLAYGLVLLWLVLHLPPVVSLLALAPMILLPLLGYLTYWLLWKEFHE</sequence>
<reference evidence="2 3" key="1">
    <citation type="submission" date="2023-12" db="EMBL/GenBank/DDBJ databases">
        <title>Baltic Sea Cyanobacteria.</title>
        <authorList>
            <person name="Delbaje E."/>
            <person name="Fewer D.P."/>
            <person name="Shishido T.K."/>
        </authorList>
    </citation>
    <scope>NUCLEOTIDE SEQUENCE [LARGE SCALE GENOMIC DNA]</scope>
    <source>
        <strain evidence="2 3">UHCC 0139</strain>
    </source>
</reference>
<keyword evidence="1" id="KW-0472">Membrane</keyword>
<accession>A0ABU5RWX5</accession>
<dbReference type="EMBL" id="JAYGHX010000009">
    <property type="protein sequence ID" value="MEA5392294.1"/>
    <property type="molecule type" value="Genomic_DNA"/>
</dbReference>
<dbReference type="RefSeq" id="WP_323306250.1">
    <property type="nucleotide sequence ID" value="NZ_JAYGHX010000009.1"/>
</dbReference>
<keyword evidence="1" id="KW-1133">Transmembrane helix</keyword>
<organism evidence="2 3">
    <name type="scientific">Cyanobium gracile UHCC 0139</name>
    <dbReference type="NCBI Taxonomy" id="3110308"/>
    <lineage>
        <taxon>Bacteria</taxon>
        <taxon>Bacillati</taxon>
        <taxon>Cyanobacteriota</taxon>
        <taxon>Cyanophyceae</taxon>
        <taxon>Synechococcales</taxon>
        <taxon>Prochlorococcaceae</taxon>
        <taxon>Cyanobium</taxon>
    </lineage>
</organism>
<feature type="transmembrane region" description="Helical" evidence="1">
    <location>
        <begin position="63"/>
        <end position="85"/>
    </location>
</feature>